<evidence type="ECO:0000313" key="2">
    <source>
        <dbReference type="EMBL" id="GAA2018130.1"/>
    </source>
</evidence>
<feature type="transmembrane region" description="Helical" evidence="1">
    <location>
        <begin position="45"/>
        <end position="64"/>
    </location>
</feature>
<keyword evidence="1" id="KW-1133">Transmembrane helix</keyword>
<sequence length="182" mass="19884">MDTVTYTLKSAFPLFWILLAVAGAFVRTRRSPSQRAALQTWQRWWAVAALGCSSLWMTAAFLIGPDTMADAIGFTRSPFQFEIAFANLALAVMAFRAASRSATPRERLTIGIVAGMFLWGAAIGHVYQWFAHADHQPGNTGGVLATDILLPAVMIFLAWREQRLPAAEAVAPPVRAQLAKHA</sequence>
<feature type="transmembrane region" description="Helical" evidence="1">
    <location>
        <begin position="6"/>
        <end position="25"/>
    </location>
</feature>
<evidence type="ECO:0000256" key="1">
    <source>
        <dbReference type="SAM" id="Phobius"/>
    </source>
</evidence>
<feature type="transmembrane region" description="Helical" evidence="1">
    <location>
        <begin position="110"/>
        <end position="130"/>
    </location>
</feature>
<dbReference type="InterPro" id="IPR046740">
    <property type="entry name" value="DUF6790"/>
</dbReference>
<feature type="transmembrane region" description="Helical" evidence="1">
    <location>
        <begin position="79"/>
        <end position="98"/>
    </location>
</feature>
<dbReference type="Proteomes" id="UP001500751">
    <property type="component" value="Unassembled WGS sequence"/>
</dbReference>
<dbReference type="RefSeq" id="WP_344664553.1">
    <property type="nucleotide sequence ID" value="NZ_BAAAQN010000005.1"/>
</dbReference>
<reference evidence="2 3" key="1">
    <citation type="journal article" date="2019" name="Int. J. Syst. Evol. Microbiol.">
        <title>The Global Catalogue of Microorganisms (GCM) 10K type strain sequencing project: providing services to taxonomists for standard genome sequencing and annotation.</title>
        <authorList>
            <consortium name="The Broad Institute Genomics Platform"/>
            <consortium name="The Broad Institute Genome Sequencing Center for Infectious Disease"/>
            <person name="Wu L."/>
            <person name="Ma J."/>
        </authorList>
    </citation>
    <scope>NUCLEOTIDE SEQUENCE [LARGE SCALE GENOMIC DNA]</scope>
    <source>
        <strain evidence="2 3">JCM 16014</strain>
    </source>
</reference>
<organism evidence="2 3">
    <name type="scientific">Catenulispora yoronensis</name>
    <dbReference type="NCBI Taxonomy" id="450799"/>
    <lineage>
        <taxon>Bacteria</taxon>
        <taxon>Bacillati</taxon>
        <taxon>Actinomycetota</taxon>
        <taxon>Actinomycetes</taxon>
        <taxon>Catenulisporales</taxon>
        <taxon>Catenulisporaceae</taxon>
        <taxon>Catenulispora</taxon>
    </lineage>
</organism>
<keyword evidence="3" id="KW-1185">Reference proteome</keyword>
<evidence type="ECO:0008006" key="4">
    <source>
        <dbReference type="Google" id="ProtNLM"/>
    </source>
</evidence>
<accession>A0ABN2TR11</accession>
<protein>
    <recommendedName>
        <fullName evidence="4">DUF4345 domain-containing protein</fullName>
    </recommendedName>
</protein>
<proteinExistence type="predicted"/>
<keyword evidence="1" id="KW-0472">Membrane</keyword>
<name>A0ABN2TR11_9ACTN</name>
<feature type="transmembrane region" description="Helical" evidence="1">
    <location>
        <begin position="142"/>
        <end position="159"/>
    </location>
</feature>
<comment type="caution">
    <text evidence="2">The sequence shown here is derived from an EMBL/GenBank/DDBJ whole genome shotgun (WGS) entry which is preliminary data.</text>
</comment>
<dbReference type="EMBL" id="BAAAQN010000005">
    <property type="protein sequence ID" value="GAA2018130.1"/>
    <property type="molecule type" value="Genomic_DNA"/>
</dbReference>
<gene>
    <name evidence="2" type="ORF">GCM10009839_12780</name>
</gene>
<evidence type="ECO:0000313" key="3">
    <source>
        <dbReference type="Proteomes" id="UP001500751"/>
    </source>
</evidence>
<keyword evidence="1" id="KW-0812">Transmembrane</keyword>
<dbReference type="Pfam" id="PF20589">
    <property type="entry name" value="DUF6790"/>
    <property type="match status" value="1"/>
</dbReference>